<keyword evidence="4" id="KW-1185">Reference proteome</keyword>
<dbReference type="InterPro" id="IPR003854">
    <property type="entry name" value="GASA"/>
</dbReference>
<accession>A0ABD1FY81</accession>
<evidence type="ECO:0000313" key="4">
    <source>
        <dbReference type="Proteomes" id="UP001567538"/>
    </source>
</evidence>
<organism evidence="3 4">
    <name type="scientific">Salvia divinorum</name>
    <name type="common">Maria pastora</name>
    <name type="synonym">Diviner's sage</name>
    <dbReference type="NCBI Taxonomy" id="28513"/>
    <lineage>
        <taxon>Eukaryota</taxon>
        <taxon>Viridiplantae</taxon>
        <taxon>Streptophyta</taxon>
        <taxon>Embryophyta</taxon>
        <taxon>Tracheophyta</taxon>
        <taxon>Spermatophyta</taxon>
        <taxon>Magnoliopsida</taxon>
        <taxon>eudicotyledons</taxon>
        <taxon>Gunneridae</taxon>
        <taxon>Pentapetalae</taxon>
        <taxon>asterids</taxon>
        <taxon>lamiids</taxon>
        <taxon>Lamiales</taxon>
        <taxon>Lamiaceae</taxon>
        <taxon>Nepetoideae</taxon>
        <taxon>Mentheae</taxon>
        <taxon>Salviinae</taxon>
        <taxon>Salvia</taxon>
        <taxon>Salvia subgen. Calosphace</taxon>
    </lineage>
</organism>
<dbReference type="Proteomes" id="UP001567538">
    <property type="component" value="Unassembled WGS sequence"/>
</dbReference>
<proteinExistence type="inferred from homology"/>
<comment type="similarity">
    <text evidence="1">Belongs to the GASA family.</text>
</comment>
<evidence type="ECO:0000256" key="1">
    <source>
        <dbReference type="ARBA" id="ARBA00010582"/>
    </source>
</evidence>
<gene>
    <name evidence="3" type="primary">RSI1</name>
    <name evidence="3" type="ORF">AAHA92_29380</name>
</gene>
<sequence length="94" mass="10609">MGARPYNTLLLVLSVLFLITLSNVAEGYNNLPLKDCKPRCTYRCSATSHKKPCMLYCQKCCATCRCVPPGVYGHKETCPCYNKWKTKEGRPKCP</sequence>
<protein>
    <submittedName>
        <fullName evidence="3">Protein RSI-1</fullName>
    </submittedName>
</protein>
<dbReference type="EMBL" id="JBEAFC010000011">
    <property type="protein sequence ID" value="KAL1536789.1"/>
    <property type="molecule type" value="Genomic_DNA"/>
</dbReference>
<keyword evidence="2" id="KW-0732">Signal</keyword>
<evidence type="ECO:0000313" key="3">
    <source>
        <dbReference type="EMBL" id="KAL1536789.1"/>
    </source>
</evidence>
<evidence type="ECO:0000256" key="2">
    <source>
        <dbReference type="SAM" id="SignalP"/>
    </source>
</evidence>
<dbReference type="Pfam" id="PF02704">
    <property type="entry name" value="GASA"/>
    <property type="match status" value="1"/>
</dbReference>
<comment type="caution">
    <text evidence="3">The sequence shown here is derived from an EMBL/GenBank/DDBJ whole genome shotgun (WGS) entry which is preliminary data.</text>
</comment>
<name>A0ABD1FY81_SALDI</name>
<dbReference type="PANTHER" id="PTHR23201">
    <property type="entry name" value="EXTENSIN, PROLINE-RICH PROTEIN"/>
    <property type="match status" value="1"/>
</dbReference>
<feature type="signal peptide" evidence="2">
    <location>
        <begin position="1"/>
        <end position="27"/>
    </location>
</feature>
<reference evidence="3 4" key="1">
    <citation type="submission" date="2024-06" db="EMBL/GenBank/DDBJ databases">
        <title>A chromosome level genome sequence of Diviner's sage (Salvia divinorum).</title>
        <authorList>
            <person name="Ford S.A."/>
            <person name="Ro D.-K."/>
            <person name="Ness R.W."/>
            <person name="Phillips M.A."/>
        </authorList>
    </citation>
    <scope>NUCLEOTIDE SEQUENCE [LARGE SCALE GENOMIC DNA]</scope>
    <source>
        <strain evidence="3">SAF-2024a</strain>
        <tissue evidence="3">Leaf</tissue>
    </source>
</reference>
<dbReference type="PANTHER" id="PTHR23201:SF60">
    <property type="entry name" value="GIBBERELLIN-REGULATED PROTEIN 5"/>
    <property type="match status" value="1"/>
</dbReference>
<dbReference type="AlphaFoldDB" id="A0ABD1FY81"/>
<feature type="chain" id="PRO_5044783523" evidence="2">
    <location>
        <begin position="28"/>
        <end position="94"/>
    </location>
</feature>